<evidence type="ECO:0000313" key="2">
    <source>
        <dbReference type="WBParaSite" id="nRc.2.0.1.t03296-RA"/>
    </source>
</evidence>
<name>A0A915HP60_ROMCU</name>
<keyword evidence="1" id="KW-1185">Reference proteome</keyword>
<proteinExistence type="predicted"/>
<dbReference type="Proteomes" id="UP000887565">
    <property type="component" value="Unplaced"/>
</dbReference>
<dbReference type="WBParaSite" id="nRc.2.0.1.t03296-RA">
    <property type="protein sequence ID" value="nRc.2.0.1.t03296-RA"/>
    <property type="gene ID" value="nRc.2.0.1.g03296"/>
</dbReference>
<protein>
    <submittedName>
        <fullName evidence="2">Uncharacterized protein</fullName>
    </submittedName>
</protein>
<reference evidence="2" key="1">
    <citation type="submission" date="2022-11" db="UniProtKB">
        <authorList>
            <consortium name="WormBaseParasite"/>
        </authorList>
    </citation>
    <scope>IDENTIFICATION</scope>
</reference>
<sequence>MAGALSRANLKTSLIILAPSPAYICTTSAPPSRTNVHFVWAATIRANMVFPVPGSPYIKTPLGGLMFNFRKSSGLVIGNMMASVISRIGFDKPPISSTIISLGFKSLMSTNPTTGKKIVLRRDVFMTTPVFFRESSCTLPAPSDSSRGSRKISTTLETRYGIFWRGLNFDRLGSSVVIDDFTLAVAADFVSLVLDE</sequence>
<accession>A0A915HP60</accession>
<dbReference type="PANTHER" id="PTHR37449:SF1">
    <property type="entry name" value="OS02G0159950 PROTEIN"/>
    <property type="match status" value="1"/>
</dbReference>
<evidence type="ECO:0000313" key="1">
    <source>
        <dbReference type="Proteomes" id="UP000887565"/>
    </source>
</evidence>
<dbReference type="AlphaFoldDB" id="A0A915HP60"/>
<organism evidence="1 2">
    <name type="scientific">Romanomermis culicivorax</name>
    <name type="common">Nematode worm</name>
    <dbReference type="NCBI Taxonomy" id="13658"/>
    <lineage>
        <taxon>Eukaryota</taxon>
        <taxon>Metazoa</taxon>
        <taxon>Ecdysozoa</taxon>
        <taxon>Nematoda</taxon>
        <taxon>Enoplea</taxon>
        <taxon>Dorylaimia</taxon>
        <taxon>Mermithida</taxon>
        <taxon>Mermithoidea</taxon>
        <taxon>Mermithidae</taxon>
        <taxon>Romanomermis</taxon>
    </lineage>
</organism>
<dbReference type="PANTHER" id="PTHR37449">
    <property type="match status" value="1"/>
</dbReference>